<name>A0A8T0EBW2_ARGBR</name>
<protein>
    <submittedName>
        <fullName evidence="2">Uncharacterized protein</fullName>
    </submittedName>
</protein>
<dbReference type="Proteomes" id="UP000807504">
    <property type="component" value="Unassembled WGS sequence"/>
</dbReference>
<sequence>MSQPTTVPNSQASFFPDRLTQMPTPDSPLSALQPTGPTKHVRCYQVRRIPACLPQPTHPEPTQTLPSQSQPNHHQPRPPQSN</sequence>
<dbReference type="AlphaFoldDB" id="A0A8T0EBW2"/>
<feature type="region of interest" description="Disordered" evidence="1">
    <location>
        <begin position="1"/>
        <end position="38"/>
    </location>
</feature>
<accession>A0A8T0EBW2</accession>
<comment type="caution">
    <text evidence="2">The sequence shown here is derived from an EMBL/GenBank/DDBJ whole genome shotgun (WGS) entry which is preliminary data.</text>
</comment>
<evidence type="ECO:0000313" key="3">
    <source>
        <dbReference type="Proteomes" id="UP000807504"/>
    </source>
</evidence>
<dbReference type="EMBL" id="JABXBU010002228">
    <property type="protein sequence ID" value="KAF8770506.1"/>
    <property type="molecule type" value="Genomic_DNA"/>
</dbReference>
<reference evidence="2" key="1">
    <citation type="journal article" date="2020" name="bioRxiv">
        <title>Chromosome-level reference genome of the European wasp spider Argiope bruennichi: a resource for studies on range expansion and evolutionary adaptation.</title>
        <authorList>
            <person name="Sheffer M.M."/>
            <person name="Hoppe A."/>
            <person name="Krehenwinkel H."/>
            <person name="Uhl G."/>
            <person name="Kuss A.W."/>
            <person name="Jensen L."/>
            <person name="Jensen C."/>
            <person name="Gillespie R.G."/>
            <person name="Hoff K.J."/>
            <person name="Prost S."/>
        </authorList>
    </citation>
    <scope>NUCLEOTIDE SEQUENCE</scope>
</reference>
<gene>
    <name evidence="2" type="ORF">HNY73_018027</name>
</gene>
<feature type="compositionally biased region" description="Polar residues" evidence="1">
    <location>
        <begin position="1"/>
        <end position="13"/>
    </location>
</feature>
<keyword evidence="3" id="KW-1185">Reference proteome</keyword>
<feature type="compositionally biased region" description="Polar residues" evidence="1">
    <location>
        <begin position="60"/>
        <end position="73"/>
    </location>
</feature>
<reference evidence="2" key="2">
    <citation type="submission" date="2020-06" db="EMBL/GenBank/DDBJ databases">
        <authorList>
            <person name="Sheffer M."/>
        </authorList>
    </citation>
    <scope>NUCLEOTIDE SEQUENCE</scope>
</reference>
<evidence type="ECO:0000313" key="2">
    <source>
        <dbReference type="EMBL" id="KAF8770506.1"/>
    </source>
</evidence>
<feature type="region of interest" description="Disordered" evidence="1">
    <location>
        <begin position="52"/>
        <end position="82"/>
    </location>
</feature>
<proteinExistence type="predicted"/>
<organism evidence="2 3">
    <name type="scientific">Argiope bruennichi</name>
    <name type="common">Wasp spider</name>
    <name type="synonym">Aranea bruennichi</name>
    <dbReference type="NCBI Taxonomy" id="94029"/>
    <lineage>
        <taxon>Eukaryota</taxon>
        <taxon>Metazoa</taxon>
        <taxon>Ecdysozoa</taxon>
        <taxon>Arthropoda</taxon>
        <taxon>Chelicerata</taxon>
        <taxon>Arachnida</taxon>
        <taxon>Araneae</taxon>
        <taxon>Araneomorphae</taxon>
        <taxon>Entelegynae</taxon>
        <taxon>Araneoidea</taxon>
        <taxon>Araneidae</taxon>
        <taxon>Argiope</taxon>
    </lineage>
</organism>
<evidence type="ECO:0000256" key="1">
    <source>
        <dbReference type="SAM" id="MobiDB-lite"/>
    </source>
</evidence>